<name>A0AAD2Q5D1_9AGAR</name>
<reference evidence="1" key="1">
    <citation type="submission" date="2023-11" db="EMBL/GenBank/DDBJ databases">
        <authorList>
            <person name="De Vega J J."/>
            <person name="De Vega J J."/>
        </authorList>
    </citation>
    <scope>NUCLEOTIDE SEQUENCE</scope>
</reference>
<gene>
    <name evidence="1" type="ORF">MYCIT1_LOCUS24076</name>
</gene>
<evidence type="ECO:0000313" key="2">
    <source>
        <dbReference type="Proteomes" id="UP001295794"/>
    </source>
</evidence>
<evidence type="ECO:0000313" key="1">
    <source>
        <dbReference type="EMBL" id="CAK5275967.1"/>
    </source>
</evidence>
<dbReference type="AlphaFoldDB" id="A0AAD2Q5D1"/>
<dbReference type="EMBL" id="CAVNYO010000405">
    <property type="protein sequence ID" value="CAK5275967.1"/>
    <property type="molecule type" value="Genomic_DNA"/>
</dbReference>
<sequence>MRPGTVVQCLSFLPRQVRKWQRTMSDTVAPMWGRRVFWPSLQTMHWMSASSKSCLIPPRQYWQSSNSRSSICKIPLFMRYLDVKPRHFNLREACYLTPSIPNVPDGLVVIRKAAGQVRKVALSCPGSFRPSFR</sequence>
<comment type="caution">
    <text evidence="1">The sequence shown here is derived from an EMBL/GenBank/DDBJ whole genome shotgun (WGS) entry which is preliminary data.</text>
</comment>
<keyword evidence="2" id="KW-1185">Reference proteome</keyword>
<dbReference type="Proteomes" id="UP001295794">
    <property type="component" value="Unassembled WGS sequence"/>
</dbReference>
<organism evidence="1 2">
    <name type="scientific">Mycena citricolor</name>
    <dbReference type="NCBI Taxonomy" id="2018698"/>
    <lineage>
        <taxon>Eukaryota</taxon>
        <taxon>Fungi</taxon>
        <taxon>Dikarya</taxon>
        <taxon>Basidiomycota</taxon>
        <taxon>Agaricomycotina</taxon>
        <taxon>Agaricomycetes</taxon>
        <taxon>Agaricomycetidae</taxon>
        <taxon>Agaricales</taxon>
        <taxon>Marasmiineae</taxon>
        <taxon>Mycenaceae</taxon>
        <taxon>Mycena</taxon>
    </lineage>
</organism>
<proteinExistence type="predicted"/>
<protein>
    <submittedName>
        <fullName evidence="1">Uncharacterized protein</fullName>
    </submittedName>
</protein>
<accession>A0AAD2Q5D1</accession>